<name>A0AAE3NQR9_9RHOB</name>
<evidence type="ECO:0000313" key="2">
    <source>
        <dbReference type="EMBL" id="MDF0602508.1"/>
    </source>
</evidence>
<organism evidence="2 3">
    <name type="scientific">Psychromarinibacter sediminicola</name>
    <dbReference type="NCBI Taxonomy" id="3033385"/>
    <lineage>
        <taxon>Bacteria</taxon>
        <taxon>Pseudomonadati</taxon>
        <taxon>Pseudomonadota</taxon>
        <taxon>Alphaproteobacteria</taxon>
        <taxon>Rhodobacterales</taxon>
        <taxon>Paracoccaceae</taxon>
        <taxon>Psychromarinibacter</taxon>
    </lineage>
</organism>
<feature type="chain" id="PRO_5042232494" description="Outer membrane protein beta-barrel domain-containing protein" evidence="1">
    <location>
        <begin position="22"/>
        <end position="233"/>
    </location>
</feature>
<gene>
    <name evidence="2" type="ORF">P1J78_17355</name>
</gene>
<reference evidence="2" key="1">
    <citation type="submission" date="2023-03" db="EMBL/GenBank/DDBJ databases">
        <title>Multiphase analysis and comparison of six strains from genera Psychromarinibacter, Lutimaribacter, and Maritimibacter, including a novel species: Psychromarinibacter sediminicola sp. nov.</title>
        <authorList>
            <person name="Wang Y.-H."/>
            <person name="Ye M.-Q."/>
            <person name="Du Z.-J."/>
        </authorList>
    </citation>
    <scope>NUCLEOTIDE SEQUENCE</scope>
    <source>
        <strain evidence="2">C21-152</strain>
    </source>
</reference>
<dbReference type="AlphaFoldDB" id="A0AAE3NQR9"/>
<sequence>MKRTMSVVAAALLSVSSTAAAAQSADSAPFVLIPGAAASSAFSGDSTPYFVPTGIALGFGLFLNEYSMVDVATRETLFAQSPFYFDLTLYWRFATISALATAFQLGYYNQSGTVERVVQPGGATFATSGDMRDHGVFAGVRTELPLNGDPADDTGIKLSGALSLGYGWREFDAFGGGFTQEEDGLFWRAEAGLDIPLGDSRAVLNPGLIYTHFGGDDIEAENLVGAMRIRFDF</sequence>
<proteinExistence type="predicted"/>
<accession>A0AAE3NQR9</accession>
<evidence type="ECO:0000256" key="1">
    <source>
        <dbReference type="SAM" id="SignalP"/>
    </source>
</evidence>
<dbReference type="EMBL" id="JARGYC010000052">
    <property type="protein sequence ID" value="MDF0602508.1"/>
    <property type="molecule type" value="Genomic_DNA"/>
</dbReference>
<evidence type="ECO:0008006" key="4">
    <source>
        <dbReference type="Google" id="ProtNLM"/>
    </source>
</evidence>
<comment type="caution">
    <text evidence="2">The sequence shown here is derived from an EMBL/GenBank/DDBJ whole genome shotgun (WGS) entry which is preliminary data.</text>
</comment>
<feature type="signal peptide" evidence="1">
    <location>
        <begin position="1"/>
        <end position="21"/>
    </location>
</feature>
<protein>
    <recommendedName>
        <fullName evidence="4">Outer membrane protein beta-barrel domain-containing protein</fullName>
    </recommendedName>
</protein>
<dbReference type="Proteomes" id="UP001220964">
    <property type="component" value="Unassembled WGS sequence"/>
</dbReference>
<keyword evidence="1" id="KW-0732">Signal</keyword>
<evidence type="ECO:0000313" key="3">
    <source>
        <dbReference type="Proteomes" id="UP001220964"/>
    </source>
</evidence>
<dbReference type="RefSeq" id="WP_275568635.1">
    <property type="nucleotide sequence ID" value="NZ_JARGYC010000052.1"/>
</dbReference>
<keyword evidence="3" id="KW-1185">Reference proteome</keyword>